<protein>
    <submittedName>
        <fullName evidence="2">Uncharacterized protein</fullName>
    </submittedName>
</protein>
<accession>A0A1G4AS39</accession>
<dbReference type="GeneID" id="34565848"/>
<evidence type="ECO:0000313" key="3">
    <source>
        <dbReference type="Proteomes" id="UP000176998"/>
    </source>
</evidence>
<dbReference type="EMBL" id="MJBS01000163">
    <property type="protein sequence ID" value="OHE91984.1"/>
    <property type="molecule type" value="Genomic_DNA"/>
</dbReference>
<dbReference type="RefSeq" id="XP_022469156.1">
    <property type="nucleotide sequence ID" value="XM_022624338.1"/>
</dbReference>
<dbReference type="AlphaFoldDB" id="A0A1G4AS39"/>
<keyword evidence="3" id="KW-1185">Reference proteome</keyword>
<evidence type="ECO:0000256" key="1">
    <source>
        <dbReference type="SAM" id="MobiDB-lite"/>
    </source>
</evidence>
<feature type="region of interest" description="Disordered" evidence="1">
    <location>
        <begin position="53"/>
        <end position="88"/>
    </location>
</feature>
<evidence type="ECO:0000313" key="2">
    <source>
        <dbReference type="EMBL" id="OHE91984.1"/>
    </source>
</evidence>
<proteinExistence type="predicted"/>
<dbReference type="OrthoDB" id="4835130at2759"/>
<reference evidence="2 3" key="1">
    <citation type="submission" date="2016-09" db="EMBL/GenBank/DDBJ databases">
        <authorList>
            <person name="Capua I."/>
            <person name="De Benedictis P."/>
            <person name="Joannis T."/>
            <person name="Lombin L.H."/>
            <person name="Cattoli G."/>
        </authorList>
    </citation>
    <scope>NUCLEOTIDE SEQUENCE [LARGE SCALE GENOMIC DNA]</scope>
    <source>
        <strain evidence="2 3">IMI 309357</strain>
    </source>
</reference>
<dbReference type="Proteomes" id="UP000176998">
    <property type="component" value="Unassembled WGS sequence"/>
</dbReference>
<gene>
    <name evidence="2" type="ORF">CORC01_12720</name>
</gene>
<sequence length="88" mass="9164">MPRVRPLAKCTCLAGADPMMPRTSEGSAVEAAFMMRSGWSPFAEPSCRNAGTMLESECGETGPSHQPVGGMQGTSSSSLVTMRISAVP</sequence>
<comment type="caution">
    <text evidence="2">The sequence shown here is derived from an EMBL/GenBank/DDBJ whole genome shotgun (WGS) entry which is preliminary data.</text>
</comment>
<organism evidence="2 3">
    <name type="scientific">Colletotrichum orchidophilum</name>
    <dbReference type="NCBI Taxonomy" id="1209926"/>
    <lineage>
        <taxon>Eukaryota</taxon>
        <taxon>Fungi</taxon>
        <taxon>Dikarya</taxon>
        <taxon>Ascomycota</taxon>
        <taxon>Pezizomycotina</taxon>
        <taxon>Sordariomycetes</taxon>
        <taxon>Hypocreomycetidae</taxon>
        <taxon>Glomerellales</taxon>
        <taxon>Glomerellaceae</taxon>
        <taxon>Colletotrichum</taxon>
    </lineage>
</organism>
<name>A0A1G4AS39_9PEZI</name>